<evidence type="ECO:0000313" key="1">
    <source>
        <dbReference type="EMBL" id="KZD65959.1"/>
    </source>
</evidence>
<dbReference type="EMBL" id="LJKE01000045">
    <property type="protein sequence ID" value="KZD65959.1"/>
    <property type="molecule type" value="Genomic_DNA"/>
</dbReference>
<comment type="caution">
    <text evidence="1">The sequence shown here is derived from an EMBL/GenBank/DDBJ whole genome shotgun (WGS) entry which is preliminary data.</text>
</comment>
<organism evidence="1 2">
    <name type="scientific">Bacillus cereus</name>
    <dbReference type="NCBI Taxonomy" id="1396"/>
    <lineage>
        <taxon>Bacteria</taxon>
        <taxon>Bacillati</taxon>
        <taxon>Bacillota</taxon>
        <taxon>Bacilli</taxon>
        <taxon>Bacillales</taxon>
        <taxon>Bacillaceae</taxon>
        <taxon>Bacillus</taxon>
        <taxon>Bacillus cereus group</taxon>
    </lineage>
</organism>
<accession>A0A164NX81</accession>
<gene>
    <name evidence="1" type="ORF">B4088_2716</name>
</gene>
<evidence type="ECO:0000313" key="2">
    <source>
        <dbReference type="Proteomes" id="UP000076482"/>
    </source>
</evidence>
<proteinExistence type="predicted"/>
<sequence length="121" mass="13754">MATYTFEPKTINDTDSEFVLKVVGNREISIKFDVNTAVSELMESGGFTHLLPVYDNEEELLCFELHNTRGIKFTDEKGVYKKQVPATSVANAMFKVMELKCGDILKLRKINRSLICEISKK</sequence>
<name>A0A164NX81_BACCE</name>
<dbReference type="Proteomes" id="UP000076482">
    <property type="component" value="Unassembled WGS sequence"/>
</dbReference>
<protein>
    <submittedName>
        <fullName evidence="1">Uncharacterized protein</fullName>
    </submittedName>
</protein>
<dbReference type="AlphaFoldDB" id="A0A164NX81"/>
<reference evidence="1 2" key="1">
    <citation type="submission" date="2015-09" db="EMBL/GenBank/DDBJ databases">
        <title>Bacillus cereus food isolates.</title>
        <authorList>
            <person name="Boekhorst J."/>
        </authorList>
    </citation>
    <scope>NUCLEOTIDE SEQUENCE [LARGE SCALE GENOMIC DNA]</scope>
    <source>
        <strain evidence="1 2">B4088</strain>
    </source>
</reference>
<dbReference type="PATRIC" id="fig|1396.535.peg.1749"/>
<dbReference type="RefSeq" id="WP_063261178.1">
    <property type="nucleotide sequence ID" value="NZ_LJKE01000045.1"/>
</dbReference>